<dbReference type="InterPro" id="IPR018669">
    <property type="entry name" value="Toxin_HigB"/>
</dbReference>
<dbReference type="EMBL" id="SNRY01003293">
    <property type="protein sequence ID" value="KAA6321505.1"/>
    <property type="molecule type" value="Genomic_DNA"/>
</dbReference>
<proteinExistence type="predicted"/>
<dbReference type="GO" id="GO:0003723">
    <property type="term" value="F:RNA binding"/>
    <property type="evidence" value="ECO:0007669"/>
    <property type="project" value="InterPro"/>
</dbReference>
<gene>
    <name evidence="1" type="ORF">EZS27_028850</name>
</gene>
<evidence type="ECO:0000313" key="1">
    <source>
        <dbReference type="EMBL" id="KAA6321505.1"/>
    </source>
</evidence>
<dbReference type="Pfam" id="PF09907">
    <property type="entry name" value="HigB_toxin"/>
    <property type="match status" value="1"/>
</dbReference>
<dbReference type="AlphaFoldDB" id="A0A5J4QJ97"/>
<dbReference type="EC" id="3.1.-.-" evidence="1"/>
<sequence>MRIITHKAITNFCINYTDAQIALEEWFIKTKNAEWTCFTDIKKTFNSVDNVGNQHYVFNIKGNSYRLVAIIHFQIKKVYIRFIGTHNEYEKIDCSKI</sequence>
<reference evidence="1" key="1">
    <citation type="submission" date="2019-03" db="EMBL/GenBank/DDBJ databases">
        <title>Single cell metagenomics reveals metabolic interactions within the superorganism composed of flagellate Streblomastix strix and complex community of Bacteroidetes bacteria on its surface.</title>
        <authorList>
            <person name="Treitli S.C."/>
            <person name="Kolisko M."/>
            <person name="Husnik F."/>
            <person name="Keeling P."/>
            <person name="Hampl V."/>
        </authorList>
    </citation>
    <scope>NUCLEOTIDE SEQUENCE</scope>
    <source>
        <strain evidence="1">STM</strain>
    </source>
</reference>
<comment type="caution">
    <text evidence="1">The sequence shown here is derived from an EMBL/GenBank/DDBJ whole genome shotgun (WGS) entry which is preliminary data.</text>
</comment>
<accession>A0A5J4QJ97</accession>
<name>A0A5J4QJ97_9ZZZZ</name>
<keyword evidence="1" id="KW-0378">Hydrolase</keyword>
<dbReference type="GO" id="GO:0016787">
    <property type="term" value="F:hydrolase activity"/>
    <property type="evidence" value="ECO:0007669"/>
    <property type="project" value="UniProtKB-KW"/>
</dbReference>
<protein>
    <submittedName>
        <fullName evidence="1">mRNA interferase HigB</fullName>
        <ecNumber evidence="1">3.1.-.-</ecNumber>
    </submittedName>
</protein>
<organism evidence="1">
    <name type="scientific">termite gut metagenome</name>
    <dbReference type="NCBI Taxonomy" id="433724"/>
    <lineage>
        <taxon>unclassified sequences</taxon>
        <taxon>metagenomes</taxon>
        <taxon>organismal metagenomes</taxon>
    </lineage>
</organism>
<dbReference type="GO" id="GO:0110001">
    <property type="term" value="C:toxin-antitoxin complex"/>
    <property type="evidence" value="ECO:0007669"/>
    <property type="project" value="InterPro"/>
</dbReference>
<dbReference type="GO" id="GO:0004519">
    <property type="term" value="F:endonuclease activity"/>
    <property type="evidence" value="ECO:0007669"/>
    <property type="project" value="InterPro"/>
</dbReference>